<gene>
    <name evidence="1" type="ORF">LCGC14_3012590</name>
</gene>
<accession>A0A0F8WXN6</accession>
<proteinExistence type="predicted"/>
<dbReference type="AlphaFoldDB" id="A0A0F8WXN6"/>
<sequence length="96" mass="10346">MYNETKAPLKAVPTSTWASARDITLTGQAKWIDITVITKNVYARLGNGSAAVTTGNSFYLPKDVQAFRMWPKPGETRLGLLGTSTAAAAVFVQEVI</sequence>
<protein>
    <submittedName>
        <fullName evidence="1">Uncharacterized protein</fullName>
    </submittedName>
</protein>
<dbReference type="EMBL" id="LAZR01062392">
    <property type="protein sequence ID" value="KKK61612.1"/>
    <property type="molecule type" value="Genomic_DNA"/>
</dbReference>
<evidence type="ECO:0000313" key="1">
    <source>
        <dbReference type="EMBL" id="KKK61612.1"/>
    </source>
</evidence>
<comment type="caution">
    <text evidence="1">The sequence shown here is derived from an EMBL/GenBank/DDBJ whole genome shotgun (WGS) entry which is preliminary data.</text>
</comment>
<name>A0A0F8WXN6_9ZZZZ</name>
<reference evidence="1" key="1">
    <citation type="journal article" date="2015" name="Nature">
        <title>Complex archaea that bridge the gap between prokaryotes and eukaryotes.</title>
        <authorList>
            <person name="Spang A."/>
            <person name="Saw J.H."/>
            <person name="Jorgensen S.L."/>
            <person name="Zaremba-Niedzwiedzka K."/>
            <person name="Martijn J."/>
            <person name="Lind A.E."/>
            <person name="van Eijk R."/>
            <person name="Schleper C."/>
            <person name="Guy L."/>
            <person name="Ettema T.J."/>
        </authorList>
    </citation>
    <scope>NUCLEOTIDE SEQUENCE</scope>
</reference>
<organism evidence="1">
    <name type="scientific">marine sediment metagenome</name>
    <dbReference type="NCBI Taxonomy" id="412755"/>
    <lineage>
        <taxon>unclassified sequences</taxon>
        <taxon>metagenomes</taxon>
        <taxon>ecological metagenomes</taxon>
    </lineage>
</organism>